<feature type="transmembrane region" description="Helical" evidence="6">
    <location>
        <begin position="372"/>
        <end position="392"/>
    </location>
</feature>
<protein>
    <submittedName>
        <fullName evidence="7">Amino acid transporter</fullName>
    </submittedName>
</protein>
<comment type="subcellular location">
    <subcellularLocation>
        <location evidence="1">Membrane</location>
        <topology evidence="1">Multi-pass membrane protein</topology>
    </subcellularLocation>
</comment>
<evidence type="ECO:0000256" key="3">
    <source>
        <dbReference type="ARBA" id="ARBA00022989"/>
    </source>
</evidence>
<dbReference type="RefSeq" id="WP_343071423.1">
    <property type="nucleotide sequence ID" value="NZ_JACHIV010000001.1"/>
</dbReference>
<evidence type="ECO:0000256" key="1">
    <source>
        <dbReference type="ARBA" id="ARBA00004141"/>
    </source>
</evidence>
<dbReference type="Pfam" id="PF13520">
    <property type="entry name" value="AA_permease_2"/>
    <property type="match status" value="1"/>
</dbReference>
<feature type="transmembrane region" description="Helical" evidence="6">
    <location>
        <begin position="217"/>
        <end position="237"/>
    </location>
</feature>
<gene>
    <name evidence="7" type="ORF">BJ969_003081</name>
</gene>
<feature type="compositionally biased region" description="Basic and acidic residues" evidence="5">
    <location>
        <begin position="650"/>
        <end position="659"/>
    </location>
</feature>
<evidence type="ECO:0000256" key="5">
    <source>
        <dbReference type="SAM" id="MobiDB-lite"/>
    </source>
</evidence>
<proteinExistence type="predicted"/>
<comment type="caution">
    <text evidence="7">The sequence shown here is derived from an EMBL/GenBank/DDBJ whole genome shotgun (WGS) entry which is preliminary data.</text>
</comment>
<reference evidence="7 8" key="1">
    <citation type="submission" date="2020-08" db="EMBL/GenBank/DDBJ databases">
        <title>Sequencing the genomes of 1000 actinobacteria strains.</title>
        <authorList>
            <person name="Klenk H.-P."/>
        </authorList>
    </citation>
    <scope>NUCLEOTIDE SEQUENCE [LARGE SCALE GENOMIC DNA]</scope>
    <source>
        <strain evidence="7 8">DSM 45582</strain>
    </source>
</reference>
<feature type="transmembrane region" description="Helical" evidence="6">
    <location>
        <begin position="258"/>
        <end position="282"/>
    </location>
</feature>
<evidence type="ECO:0000313" key="8">
    <source>
        <dbReference type="Proteomes" id="UP000580474"/>
    </source>
</evidence>
<dbReference type="GO" id="GO:0022857">
    <property type="term" value="F:transmembrane transporter activity"/>
    <property type="evidence" value="ECO:0007669"/>
    <property type="project" value="InterPro"/>
</dbReference>
<feature type="transmembrane region" description="Helical" evidence="6">
    <location>
        <begin position="467"/>
        <end position="485"/>
    </location>
</feature>
<evidence type="ECO:0000313" key="7">
    <source>
        <dbReference type="EMBL" id="MBB5069993.1"/>
    </source>
</evidence>
<dbReference type="InterPro" id="IPR053153">
    <property type="entry name" value="APC_K+_Transporter"/>
</dbReference>
<dbReference type="PANTHER" id="PTHR47704">
    <property type="entry name" value="POTASSIUM TRANSPORTER KIMA"/>
    <property type="match status" value="1"/>
</dbReference>
<dbReference type="GO" id="GO:0016020">
    <property type="term" value="C:membrane"/>
    <property type="evidence" value="ECO:0007669"/>
    <property type="project" value="UniProtKB-SubCell"/>
</dbReference>
<name>A0A840NIH9_9PSEU</name>
<feature type="transmembrane region" description="Helical" evidence="6">
    <location>
        <begin position="398"/>
        <end position="422"/>
    </location>
</feature>
<sequence>MRGAATWLKRLAVGRPVRSDQVAETLLPKRLALPIFASDPFSSVAYASQEILLVLALGGVAVLHLAWWVGAAVVLLLAVVTISYRQVVRAYPSGGGSYAVASENLGPAAGLVVAGALMVDYVLTVSVSVSAGVDNIISAFTELNPYRVELGVGFVVVLTALNLRGMRESGRVFAWPSYLFIAGVLAMTATGLIRTLAGAAPVAQSAAYDVRAEHTSWTTFALLFLLLRAFASGCTALTGMEAISNGVPAFRKPKAGNAAATMAATGLIAITMFAGITALALISGVHYAENPCDLIGLPGDCANEPQRTVIAQIAAAVFGGTTSPGFYYVQATATLILILAANTAYSGFPLLTSLLARHRYMPRQLHTRGDRLAFSNGIVLLAFAAAVLIWLFEGSTTHLIQLYILGVFTSFTLAQAGMVRHWNRELASTTDRAGRGHRHRAKLINGAGTVMTGLVLVIVLITKFSHGAYLVVIAVPTLVVLMRGIRGHYDRVQRELEPEDEDTVFPARVHAVVLVSNVRKPTLRALSYARATRPDDLTAITVNVEDADTRLLEQAWQRREIPVPLKVLESPYREITRPVVQYVRNLRRTSPREVVVVYIPEYVFGRWWDNALHNQSALRLKTRLRFEPGVMITSVPWQLPSSHDRYHELERRRPGELRRGITGPNSGFPHQ</sequence>
<accession>A0A840NIH9</accession>
<dbReference type="AlphaFoldDB" id="A0A840NIH9"/>
<feature type="transmembrane region" description="Helical" evidence="6">
    <location>
        <begin position="175"/>
        <end position="197"/>
    </location>
</feature>
<dbReference type="EMBL" id="JACHIV010000001">
    <property type="protein sequence ID" value="MBB5069993.1"/>
    <property type="molecule type" value="Genomic_DNA"/>
</dbReference>
<keyword evidence="8" id="KW-1185">Reference proteome</keyword>
<keyword evidence="2 6" id="KW-0812">Transmembrane</keyword>
<organism evidence="7 8">
    <name type="scientific">Saccharopolyspora gloriosae</name>
    <dbReference type="NCBI Taxonomy" id="455344"/>
    <lineage>
        <taxon>Bacteria</taxon>
        <taxon>Bacillati</taxon>
        <taxon>Actinomycetota</taxon>
        <taxon>Actinomycetes</taxon>
        <taxon>Pseudonocardiales</taxon>
        <taxon>Pseudonocardiaceae</taxon>
        <taxon>Saccharopolyspora</taxon>
    </lineage>
</organism>
<keyword evidence="4 6" id="KW-0472">Membrane</keyword>
<keyword evidence="3 6" id="KW-1133">Transmembrane helix</keyword>
<dbReference type="PANTHER" id="PTHR47704:SF1">
    <property type="entry name" value="POTASSIUM TRANSPORTER KIMA"/>
    <property type="match status" value="1"/>
</dbReference>
<feature type="transmembrane region" description="Helical" evidence="6">
    <location>
        <begin position="51"/>
        <end position="84"/>
    </location>
</feature>
<feature type="transmembrane region" description="Helical" evidence="6">
    <location>
        <begin position="327"/>
        <end position="351"/>
    </location>
</feature>
<evidence type="ECO:0000256" key="6">
    <source>
        <dbReference type="SAM" id="Phobius"/>
    </source>
</evidence>
<dbReference type="Proteomes" id="UP000580474">
    <property type="component" value="Unassembled WGS sequence"/>
</dbReference>
<evidence type="ECO:0000256" key="4">
    <source>
        <dbReference type="ARBA" id="ARBA00023136"/>
    </source>
</evidence>
<dbReference type="Gene3D" id="1.20.1740.10">
    <property type="entry name" value="Amino acid/polyamine transporter I"/>
    <property type="match status" value="1"/>
</dbReference>
<feature type="region of interest" description="Disordered" evidence="5">
    <location>
        <begin position="650"/>
        <end position="671"/>
    </location>
</feature>
<evidence type="ECO:0000256" key="2">
    <source>
        <dbReference type="ARBA" id="ARBA00022692"/>
    </source>
</evidence>
<dbReference type="InterPro" id="IPR002293">
    <property type="entry name" value="AA/rel_permease1"/>
</dbReference>
<feature type="transmembrane region" description="Helical" evidence="6">
    <location>
        <begin position="105"/>
        <end position="126"/>
    </location>
</feature>
<feature type="transmembrane region" description="Helical" evidence="6">
    <location>
        <begin position="146"/>
        <end position="163"/>
    </location>
</feature>
<feature type="transmembrane region" description="Helical" evidence="6">
    <location>
        <begin position="443"/>
        <end position="461"/>
    </location>
</feature>